<evidence type="ECO:0008006" key="10">
    <source>
        <dbReference type="Google" id="ProtNLM"/>
    </source>
</evidence>
<organism evidence="8 9">
    <name type="scientific">Methylobacterium frigidaeris</name>
    <dbReference type="NCBI Taxonomy" id="2038277"/>
    <lineage>
        <taxon>Bacteria</taxon>
        <taxon>Pseudomonadati</taxon>
        <taxon>Pseudomonadota</taxon>
        <taxon>Alphaproteobacteria</taxon>
        <taxon>Hyphomicrobiales</taxon>
        <taxon>Methylobacteriaceae</taxon>
        <taxon>Methylobacterium</taxon>
    </lineage>
</organism>
<keyword evidence="6 7" id="KW-0472">Membrane</keyword>
<reference evidence="8" key="1">
    <citation type="journal article" date="2016" name="Front. Microbiol.">
        <title>Genome Sequence of the Piezophilic, Mesophilic Sulfate-Reducing Bacterium Desulfovibrio indicus J2T.</title>
        <authorList>
            <person name="Cao J."/>
            <person name="Maignien L."/>
            <person name="Shao Z."/>
            <person name="Alain K."/>
            <person name="Jebbar M."/>
        </authorList>
    </citation>
    <scope>NUCLEOTIDE SEQUENCE</scope>
    <source>
        <strain evidence="8">JCM 32048</strain>
    </source>
</reference>
<evidence type="ECO:0000256" key="2">
    <source>
        <dbReference type="ARBA" id="ARBA00022448"/>
    </source>
</evidence>
<feature type="transmembrane region" description="Helical" evidence="7">
    <location>
        <begin position="57"/>
        <end position="87"/>
    </location>
</feature>
<name>A0AA37HAK2_9HYPH</name>
<evidence type="ECO:0000256" key="1">
    <source>
        <dbReference type="ARBA" id="ARBA00004429"/>
    </source>
</evidence>
<evidence type="ECO:0000256" key="5">
    <source>
        <dbReference type="ARBA" id="ARBA00022989"/>
    </source>
</evidence>
<feature type="transmembrane region" description="Helical" evidence="7">
    <location>
        <begin position="392"/>
        <end position="416"/>
    </location>
</feature>
<feature type="transmembrane region" description="Helical" evidence="7">
    <location>
        <begin position="145"/>
        <end position="166"/>
    </location>
</feature>
<evidence type="ECO:0000256" key="3">
    <source>
        <dbReference type="ARBA" id="ARBA00022475"/>
    </source>
</evidence>
<dbReference type="GO" id="GO:0005886">
    <property type="term" value="C:plasma membrane"/>
    <property type="evidence" value="ECO:0007669"/>
    <property type="project" value="UniProtKB-SubCell"/>
</dbReference>
<feature type="transmembrane region" description="Helical" evidence="7">
    <location>
        <begin position="178"/>
        <end position="197"/>
    </location>
</feature>
<keyword evidence="3" id="KW-1003">Cell membrane</keyword>
<proteinExistence type="predicted"/>
<dbReference type="PANTHER" id="PTHR43549:SF3">
    <property type="entry name" value="MULTIDRUG RESISTANCE PROTEIN YPNP-RELATED"/>
    <property type="match status" value="1"/>
</dbReference>
<evidence type="ECO:0000313" key="9">
    <source>
        <dbReference type="Proteomes" id="UP001055286"/>
    </source>
</evidence>
<evidence type="ECO:0000313" key="8">
    <source>
        <dbReference type="EMBL" id="GJD62457.1"/>
    </source>
</evidence>
<feature type="transmembrane region" description="Helical" evidence="7">
    <location>
        <begin position="320"/>
        <end position="340"/>
    </location>
</feature>
<keyword evidence="2" id="KW-0813">Transport</keyword>
<dbReference type="AlphaFoldDB" id="A0AA37HAK2"/>
<feature type="transmembrane region" description="Helical" evidence="7">
    <location>
        <begin position="107"/>
        <end position="125"/>
    </location>
</feature>
<dbReference type="InterPro" id="IPR002528">
    <property type="entry name" value="MATE_fam"/>
</dbReference>
<feature type="transmembrane region" description="Helical" evidence="7">
    <location>
        <begin position="287"/>
        <end position="308"/>
    </location>
</feature>
<evidence type="ECO:0000256" key="6">
    <source>
        <dbReference type="ARBA" id="ARBA00023136"/>
    </source>
</evidence>
<dbReference type="PIRSF" id="PIRSF006603">
    <property type="entry name" value="DinF"/>
    <property type="match status" value="1"/>
</dbReference>
<dbReference type="InterPro" id="IPR052031">
    <property type="entry name" value="Membrane_Transporter-Flippase"/>
</dbReference>
<dbReference type="GO" id="GO:0015297">
    <property type="term" value="F:antiporter activity"/>
    <property type="evidence" value="ECO:0007669"/>
    <property type="project" value="InterPro"/>
</dbReference>
<dbReference type="PANTHER" id="PTHR43549">
    <property type="entry name" value="MULTIDRUG RESISTANCE PROTEIN YPNP-RELATED"/>
    <property type="match status" value="1"/>
</dbReference>
<gene>
    <name evidence="8" type="ORF">MPEAHAMD_2610</name>
</gene>
<evidence type="ECO:0000256" key="7">
    <source>
        <dbReference type="SAM" id="Phobius"/>
    </source>
</evidence>
<feature type="transmembrane region" description="Helical" evidence="7">
    <location>
        <begin position="203"/>
        <end position="224"/>
    </location>
</feature>
<keyword evidence="4 7" id="KW-0812">Transmembrane</keyword>
<dbReference type="InterPro" id="IPR048279">
    <property type="entry name" value="MdtK-like"/>
</dbReference>
<dbReference type="Pfam" id="PF01554">
    <property type="entry name" value="MatE"/>
    <property type="match status" value="2"/>
</dbReference>
<dbReference type="EMBL" id="BPQJ01000010">
    <property type="protein sequence ID" value="GJD62457.1"/>
    <property type="molecule type" value="Genomic_DNA"/>
</dbReference>
<feature type="transmembrane region" description="Helical" evidence="7">
    <location>
        <begin position="245"/>
        <end position="267"/>
    </location>
</feature>
<dbReference type="Proteomes" id="UP001055286">
    <property type="component" value="Unassembled WGS sequence"/>
</dbReference>
<accession>A0AA37HAK2</accession>
<dbReference type="GO" id="GO:0042910">
    <property type="term" value="F:xenobiotic transmembrane transporter activity"/>
    <property type="evidence" value="ECO:0007669"/>
    <property type="project" value="InterPro"/>
</dbReference>
<sequence length="475" mass="48218">MGEVRPPDPVAPTARFVTGSTLRHVVVMAATGSVGLMAIFVVDLLSLLYIARLGDPVLTAAVGFATIVQVFAVSINIGMMIAVGALVSRALGRGDVGEARRLAASSLVLSLVASGLVTALLLPLLTPFLTLIGANPETVPAARTFLWIALPSSLLMALGMGFSGVLRAVGDARRAMNVTLAGAAVTAVLDPLLIFGLNLGIEGAAITVVIARLAFAWVGYSGAVRIHRMVAQPSLAAVLTDAGPILHVALPTVLTNLAPPVASAFLAHVMAGFGTETVAGNAVVDRVVPVAFGGLFALSGAIGPILGQNWGAGRFDRMRAALRDAALVTGLYVATVWLALVVARGPLTALFGLDGAGADLLGFFCHAGGAIWFFNGLLFLGNASFNNLGFPLTASALNWGRATLGTMPPALLGAHLAGPEGAMAGMGIGSALFGAIGLALAFRVVGVLERREAAASVEVAGGRCVGGETPRLETD</sequence>
<keyword evidence="5 7" id="KW-1133">Transmembrane helix</keyword>
<protein>
    <recommendedName>
        <fullName evidence="10">Multidrug resistance protein NorM</fullName>
    </recommendedName>
</protein>
<feature type="transmembrane region" description="Helical" evidence="7">
    <location>
        <begin position="25"/>
        <end position="51"/>
    </location>
</feature>
<feature type="transmembrane region" description="Helical" evidence="7">
    <location>
        <begin position="422"/>
        <end position="442"/>
    </location>
</feature>
<dbReference type="RefSeq" id="WP_099907773.1">
    <property type="nucleotide sequence ID" value="NZ_BPQJ01000010.1"/>
</dbReference>
<comment type="subcellular location">
    <subcellularLocation>
        <location evidence="1">Cell inner membrane</location>
        <topology evidence="1">Multi-pass membrane protein</topology>
    </subcellularLocation>
</comment>
<reference evidence="8" key="2">
    <citation type="submission" date="2021-08" db="EMBL/GenBank/DDBJ databases">
        <authorList>
            <person name="Tani A."/>
            <person name="Ola A."/>
            <person name="Ogura Y."/>
            <person name="Katsura K."/>
            <person name="Hayashi T."/>
        </authorList>
    </citation>
    <scope>NUCLEOTIDE SEQUENCE</scope>
    <source>
        <strain evidence="8">JCM 32048</strain>
    </source>
</reference>
<comment type="caution">
    <text evidence="8">The sequence shown here is derived from an EMBL/GenBank/DDBJ whole genome shotgun (WGS) entry which is preliminary data.</text>
</comment>
<feature type="transmembrane region" description="Helical" evidence="7">
    <location>
        <begin position="360"/>
        <end position="380"/>
    </location>
</feature>
<keyword evidence="9" id="KW-1185">Reference proteome</keyword>
<evidence type="ECO:0000256" key="4">
    <source>
        <dbReference type="ARBA" id="ARBA00022692"/>
    </source>
</evidence>